<evidence type="ECO:0000313" key="1">
    <source>
        <dbReference type="EMBL" id="KAJ2813118.1"/>
    </source>
</evidence>
<proteinExistence type="predicted"/>
<sequence>MAEAGPLVWIDCEMTGLDSENDTILEIACIITDGSLNILASGPEIVIHHPQHVLDKMNEWCVEHHGKSGLTARVLDSTVTMEEAETAVLDLVKQCCAQPRVAVLAGNSVHVDCAFLRRYMPRLIEHLHYRIVDVSSVKELARRWNPEVLQRAPAKSLAHRALDDIIESIEELRYYQDNFFKCSNPL</sequence>
<comment type="caution">
    <text evidence="1">The sequence shown here is derived from an EMBL/GenBank/DDBJ whole genome shotgun (WGS) entry which is preliminary data.</text>
</comment>
<dbReference type="EMBL" id="JANBUP010000101">
    <property type="protein sequence ID" value="KAJ2813118.1"/>
    <property type="molecule type" value="Genomic_DNA"/>
</dbReference>
<accession>A0ACC1LNX1</accession>
<dbReference type="Proteomes" id="UP001140096">
    <property type="component" value="Unassembled WGS sequence"/>
</dbReference>
<name>A0ACC1LNX1_9FUNG</name>
<evidence type="ECO:0000313" key="2">
    <source>
        <dbReference type="Proteomes" id="UP001140096"/>
    </source>
</evidence>
<gene>
    <name evidence="1" type="primary">REXO2</name>
    <name evidence="1" type="ORF">H4S07_000912</name>
</gene>
<reference evidence="1" key="1">
    <citation type="submission" date="2022-07" db="EMBL/GenBank/DDBJ databases">
        <title>Phylogenomic reconstructions and comparative analyses of Kickxellomycotina fungi.</title>
        <authorList>
            <person name="Reynolds N.K."/>
            <person name="Stajich J.E."/>
            <person name="Barry K."/>
            <person name="Grigoriev I.V."/>
            <person name="Crous P."/>
            <person name="Smith M.E."/>
        </authorList>
    </citation>
    <scope>NUCLEOTIDE SEQUENCE</scope>
    <source>
        <strain evidence="1">CBS 102833</strain>
    </source>
</reference>
<organism evidence="1 2">
    <name type="scientific">Coemansia furcata</name>
    <dbReference type="NCBI Taxonomy" id="417177"/>
    <lineage>
        <taxon>Eukaryota</taxon>
        <taxon>Fungi</taxon>
        <taxon>Fungi incertae sedis</taxon>
        <taxon>Zoopagomycota</taxon>
        <taxon>Kickxellomycotina</taxon>
        <taxon>Kickxellomycetes</taxon>
        <taxon>Kickxellales</taxon>
        <taxon>Kickxellaceae</taxon>
        <taxon>Coemansia</taxon>
    </lineage>
</organism>
<keyword evidence="2" id="KW-1185">Reference proteome</keyword>
<protein>
    <submittedName>
        <fullName evidence="1">Oligoribonuclease, mitochondrial</fullName>
    </submittedName>
</protein>